<accession>A0A0K2T1C2</accession>
<sequence length="47" mass="5583">MKKLSYPFLYKVYKINWCKKVSTSFLKTSRIFLGSQFLNVQPYQGNS</sequence>
<protein>
    <submittedName>
        <fullName evidence="1">Uncharacterized protein</fullName>
    </submittedName>
</protein>
<dbReference type="AlphaFoldDB" id="A0A0K2T1C2"/>
<evidence type="ECO:0000313" key="1">
    <source>
        <dbReference type="EMBL" id="CDW19600.1"/>
    </source>
</evidence>
<proteinExistence type="predicted"/>
<organism evidence="1">
    <name type="scientific">Lepeophtheirus salmonis</name>
    <name type="common">Salmon louse</name>
    <name type="synonym">Caligus salmonis</name>
    <dbReference type="NCBI Taxonomy" id="72036"/>
    <lineage>
        <taxon>Eukaryota</taxon>
        <taxon>Metazoa</taxon>
        <taxon>Ecdysozoa</taxon>
        <taxon>Arthropoda</taxon>
        <taxon>Crustacea</taxon>
        <taxon>Multicrustacea</taxon>
        <taxon>Hexanauplia</taxon>
        <taxon>Copepoda</taxon>
        <taxon>Siphonostomatoida</taxon>
        <taxon>Caligidae</taxon>
        <taxon>Lepeophtheirus</taxon>
    </lineage>
</organism>
<dbReference type="EMBL" id="HACA01002239">
    <property type="protein sequence ID" value="CDW19600.1"/>
    <property type="molecule type" value="Transcribed_RNA"/>
</dbReference>
<reference evidence="1" key="1">
    <citation type="submission" date="2014-05" db="EMBL/GenBank/DDBJ databases">
        <authorList>
            <person name="Chronopoulou M."/>
        </authorList>
    </citation>
    <scope>NUCLEOTIDE SEQUENCE</scope>
    <source>
        <tissue evidence="1">Whole organism</tissue>
    </source>
</reference>
<name>A0A0K2T1C2_LEPSM</name>